<dbReference type="FunFam" id="3.90.730.10:FF:000004">
    <property type="entry name" value="Ribonuclease T2-like"/>
    <property type="match status" value="1"/>
</dbReference>
<evidence type="ECO:0000259" key="18">
    <source>
        <dbReference type="Pfam" id="PF25488"/>
    </source>
</evidence>
<evidence type="ECO:0000256" key="15">
    <source>
        <dbReference type="ARBA" id="ARBA00071169"/>
    </source>
</evidence>
<name>C1H8Z0_PARBA</name>
<dbReference type="OMA" id="YMSEYWK"/>
<keyword evidence="12" id="KW-0325">Glycoprotein</keyword>
<dbReference type="Pfam" id="PF00445">
    <property type="entry name" value="Ribonuclease_T2"/>
    <property type="match status" value="1"/>
</dbReference>
<keyword evidence="7" id="KW-0540">Nuclease</keyword>
<dbReference type="Proteomes" id="UP000002059">
    <property type="component" value="Partially assembled WGS sequence"/>
</dbReference>
<dbReference type="RefSeq" id="XP_015700608.1">
    <property type="nucleotide sequence ID" value="XM_015846173.1"/>
</dbReference>
<feature type="active site" evidence="16">
    <location>
        <position position="105"/>
    </location>
</feature>
<dbReference type="InterPro" id="IPR018188">
    <property type="entry name" value="RNase_T2_His_AS_1"/>
</dbReference>
<keyword evidence="9" id="KW-0255">Endonuclease</keyword>
<dbReference type="GO" id="GO:0005576">
    <property type="term" value="C:extracellular region"/>
    <property type="evidence" value="ECO:0007669"/>
    <property type="project" value="TreeGrafter"/>
</dbReference>
<dbReference type="EMBL" id="KN294013">
    <property type="protein sequence ID" value="EEH36813.2"/>
    <property type="molecule type" value="Genomic_DNA"/>
</dbReference>
<dbReference type="CDD" id="cd01061">
    <property type="entry name" value="RNase_T2_euk"/>
    <property type="match status" value="1"/>
</dbReference>
<dbReference type="InterPro" id="IPR001568">
    <property type="entry name" value="RNase_T2-like"/>
</dbReference>
<keyword evidence="20" id="KW-1185">Reference proteome</keyword>
<evidence type="ECO:0000256" key="17">
    <source>
        <dbReference type="RuleBase" id="RU004328"/>
    </source>
</evidence>
<dbReference type="eggNOG" id="KOG1642">
    <property type="taxonomic scope" value="Eukaryota"/>
</dbReference>
<evidence type="ECO:0000256" key="11">
    <source>
        <dbReference type="ARBA" id="ARBA00023157"/>
    </source>
</evidence>
<dbReference type="Gene3D" id="3.90.730.10">
    <property type="entry name" value="Ribonuclease T2-like"/>
    <property type="match status" value="1"/>
</dbReference>
<keyword evidence="11" id="KW-1015">Disulfide bond</keyword>
<dbReference type="HOGENOM" id="CLU_037966_0_1_1"/>
<evidence type="ECO:0000256" key="10">
    <source>
        <dbReference type="ARBA" id="ARBA00022801"/>
    </source>
</evidence>
<evidence type="ECO:0000256" key="8">
    <source>
        <dbReference type="ARBA" id="ARBA00022729"/>
    </source>
</evidence>
<evidence type="ECO:0000313" key="20">
    <source>
        <dbReference type="Proteomes" id="UP000002059"/>
    </source>
</evidence>
<dbReference type="AlphaFoldDB" id="C1H8Z0"/>
<dbReference type="PROSITE" id="PS00531">
    <property type="entry name" value="RNASE_T2_2"/>
    <property type="match status" value="1"/>
</dbReference>
<evidence type="ECO:0000256" key="1">
    <source>
        <dbReference type="ARBA" id="ARBA00004410"/>
    </source>
</evidence>
<feature type="active site" evidence="16">
    <location>
        <position position="167"/>
    </location>
</feature>
<keyword evidence="13" id="KW-0456">Lyase</keyword>
<dbReference type="Pfam" id="PF25488">
    <property type="entry name" value="RNaseT2L_C"/>
    <property type="match status" value="1"/>
</dbReference>
<dbReference type="GO" id="GO:0005775">
    <property type="term" value="C:vacuolar lumen"/>
    <property type="evidence" value="ECO:0007669"/>
    <property type="project" value="UniProtKB-SubCell"/>
</dbReference>
<dbReference type="InterPro" id="IPR057328">
    <property type="entry name" value="RNaseT2L_C"/>
</dbReference>
<feature type="domain" description="RNase T2-like C-terminal" evidence="18">
    <location>
        <begin position="306"/>
        <end position="425"/>
    </location>
</feature>
<sequence length="428" mass="48123">MMKETFRSAFDIVSRLPNVNLPSPRTVLQFALGTSQIQLLNDQPIRQEAKVTEFQSCPNPPQLSCRVDFTSQDRCCFNYPGGQLLLTQFWDADPPTGPAEEWTIHGLWPDHCDGSYDQFCDANRRFNNISSIIGESGRVELLDLMKTYWKDFRGDDENLWEHEWNKHGTCVSTLEPKCYPDYVPQQEVVSYFQKTVNLFLGLPSYDILSAAGIHPSDTETYELDAIEKALKTVHGVDVVVRCRNGALNELFYHYNVAGPFESGEFVPAAPVGGSSNCPQQGIRYKPKKSPSRTIPQPTGVPPIGIPFVGKGNLMVKYSGKQHGCIISRGYWFVSGTCATFRTLLDSEDSFFLESSKGLCAFNGDDGFVCDADVDEPTAFTSIDDKLSLNDKTVFYADSVPKRRVQGSIYESQGRQRHLLPLEIYWREV</sequence>
<evidence type="ECO:0000256" key="5">
    <source>
        <dbReference type="ARBA" id="ARBA00022490"/>
    </source>
</evidence>
<evidence type="ECO:0000256" key="9">
    <source>
        <dbReference type="ARBA" id="ARBA00022759"/>
    </source>
</evidence>
<dbReference type="GO" id="GO:0033897">
    <property type="term" value="F:ribonuclease T2 activity"/>
    <property type="evidence" value="ECO:0007669"/>
    <property type="project" value="UniProtKB-EC"/>
</dbReference>
<evidence type="ECO:0000256" key="16">
    <source>
        <dbReference type="PIRSR" id="PIRSR633697-1"/>
    </source>
</evidence>
<proteinExistence type="inferred from homology"/>
<keyword evidence="5" id="KW-0963">Cytoplasm</keyword>
<comment type="similarity">
    <text evidence="3 17">Belongs to the RNase T2 family.</text>
</comment>
<reference evidence="19 20" key="1">
    <citation type="journal article" date="2011" name="PLoS Genet.">
        <title>Comparative genomic analysis of human fungal pathogens causing paracoccidioidomycosis.</title>
        <authorList>
            <person name="Desjardins C.A."/>
            <person name="Champion M.D."/>
            <person name="Holder J.W."/>
            <person name="Muszewska A."/>
            <person name="Goldberg J."/>
            <person name="Bailao A.M."/>
            <person name="Brigido M.M."/>
            <person name="Ferreira M.E."/>
            <person name="Garcia A.M."/>
            <person name="Grynberg M."/>
            <person name="Gujja S."/>
            <person name="Heiman D.I."/>
            <person name="Henn M.R."/>
            <person name="Kodira C.D."/>
            <person name="Leon-Narvaez H."/>
            <person name="Longo L.V."/>
            <person name="Ma L.J."/>
            <person name="Malavazi I."/>
            <person name="Matsuo A.L."/>
            <person name="Morais F.V."/>
            <person name="Pereira M."/>
            <person name="Rodriguez-Brito S."/>
            <person name="Sakthikumar S."/>
            <person name="Salem-Izacc S.M."/>
            <person name="Sykes S.M."/>
            <person name="Teixeira M.M."/>
            <person name="Vallejo M.C."/>
            <person name="Walter M.E."/>
            <person name="Yandava C."/>
            <person name="Young S."/>
            <person name="Zeng Q."/>
            <person name="Zucker J."/>
            <person name="Felipe M.S."/>
            <person name="Goldman G.H."/>
            <person name="Haas B.J."/>
            <person name="McEwen J.G."/>
            <person name="Nino-Vega G."/>
            <person name="Puccia R."/>
            <person name="San-Blas G."/>
            <person name="Soares C.M."/>
            <person name="Birren B.W."/>
            <person name="Cuomo C.A."/>
        </authorList>
    </citation>
    <scope>NUCLEOTIDE SEQUENCE [LARGE SCALE GENOMIC DNA]</scope>
    <source>
        <strain evidence="20">ATCC MYA-826 / Pb01</strain>
    </source>
</reference>
<dbReference type="GO" id="GO:0003723">
    <property type="term" value="F:RNA binding"/>
    <property type="evidence" value="ECO:0007669"/>
    <property type="project" value="InterPro"/>
</dbReference>
<organism evidence="19 20">
    <name type="scientific">Paracoccidioides lutzii (strain ATCC MYA-826 / Pb01)</name>
    <name type="common">Paracoccidioides brasiliensis</name>
    <dbReference type="NCBI Taxonomy" id="502779"/>
    <lineage>
        <taxon>Eukaryota</taxon>
        <taxon>Fungi</taxon>
        <taxon>Dikarya</taxon>
        <taxon>Ascomycota</taxon>
        <taxon>Pezizomycotina</taxon>
        <taxon>Eurotiomycetes</taxon>
        <taxon>Eurotiomycetidae</taxon>
        <taxon>Onygenales</taxon>
        <taxon>Ajellomycetaceae</taxon>
        <taxon>Paracoccidioides</taxon>
    </lineage>
</organism>
<dbReference type="InterPro" id="IPR033697">
    <property type="entry name" value="Ribonuclease_T2_eukaryotic"/>
</dbReference>
<accession>C1H8Z0</accession>
<evidence type="ECO:0000313" key="19">
    <source>
        <dbReference type="EMBL" id="EEH36813.2"/>
    </source>
</evidence>
<dbReference type="InterPro" id="IPR036430">
    <property type="entry name" value="RNase_T2-like_sf"/>
</dbReference>
<evidence type="ECO:0000256" key="2">
    <source>
        <dbReference type="ARBA" id="ARBA00004496"/>
    </source>
</evidence>
<evidence type="ECO:0000256" key="12">
    <source>
        <dbReference type="ARBA" id="ARBA00023180"/>
    </source>
</evidence>
<dbReference type="SUPFAM" id="SSF55895">
    <property type="entry name" value="Ribonuclease Rh-like"/>
    <property type="match status" value="1"/>
</dbReference>
<comment type="function">
    <text evidence="14">Rnase which modulates cell survival under stress conditions. Released from the vacuole to the cytoplasm during stress to promote tRNA and rRNA cleavage and to activate separately a downstream pathway that promotes cell death. Involved in cell size, vacuolar morphology and growth at high temperatures and high salt concentration.</text>
</comment>
<dbReference type="InterPro" id="IPR033130">
    <property type="entry name" value="RNase_T2_His_AS_2"/>
</dbReference>
<evidence type="ECO:0000256" key="13">
    <source>
        <dbReference type="ARBA" id="ARBA00023239"/>
    </source>
</evidence>
<dbReference type="STRING" id="502779.C1H8Z0"/>
<dbReference type="KEGG" id="pbl:PAAG_07231"/>
<keyword evidence="10" id="KW-0378">Hydrolase</keyword>
<evidence type="ECO:0000256" key="7">
    <source>
        <dbReference type="ARBA" id="ARBA00022722"/>
    </source>
</evidence>
<gene>
    <name evidence="19" type="ORF">PAAG_07231</name>
</gene>
<dbReference type="VEuPathDB" id="FungiDB:PAAG_07231"/>
<dbReference type="GO" id="GO:0006401">
    <property type="term" value="P:RNA catabolic process"/>
    <property type="evidence" value="ECO:0007669"/>
    <property type="project" value="TreeGrafter"/>
</dbReference>
<keyword evidence="6" id="KW-0926">Vacuole</keyword>
<comment type="subcellular location">
    <subcellularLocation>
        <location evidence="2">Cytoplasm</location>
    </subcellularLocation>
    <subcellularLocation>
        <location evidence="1">Vacuole lumen</location>
    </subcellularLocation>
</comment>
<protein>
    <recommendedName>
        <fullName evidence="15">Ribonuclease T2-like</fullName>
        <ecNumber evidence="4">4.6.1.19</ecNumber>
    </recommendedName>
</protein>
<dbReference type="EC" id="4.6.1.19" evidence="4"/>
<dbReference type="PANTHER" id="PTHR11240">
    <property type="entry name" value="RIBONUCLEASE T2"/>
    <property type="match status" value="1"/>
</dbReference>
<dbReference type="PROSITE" id="PS00530">
    <property type="entry name" value="RNASE_T2_1"/>
    <property type="match status" value="1"/>
</dbReference>
<evidence type="ECO:0000256" key="4">
    <source>
        <dbReference type="ARBA" id="ARBA00012571"/>
    </source>
</evidence>
<evidence type="ECO:0000256" key="3">
    <source>
        <dbReference type="ARBA" id="ARBA00007469"/>
    </source>
</evidence>
<feature type="active site" evidence="16">
    <location>
        <position position="163"/>
    </location>
</feature>
<dbReference type="GeneID" id="9094084"/>
<dbReference type="PANTHER" id="PTHR11240:SF22">
    <property type="entry name" value="RIBONUCLEASE T2"/>
    <property type="match status" value="1"/>
</dbReference>
<dbReference type="OrthoDB" id="435754at2759"/>
<dbReference type="GO" id="GO:0016787">
    <property type="term" value="F:hydrolase activity"/>
    <property type="evidence" value="ECO:0007669"/>
    <property type="project" value="UniProtKB-KW"/>
</dbReference>
<evidence type="ECO:0000256" key="6">
    <source>
        <dbReference type="ARBA" id="ARBA00022554"/>
    </source>
</evidence>
<evidence type="ECO:0000256" key="14">
    <source>
        <dbReference type="ARBA" id="ARBA00025494"/>
    </source>
</evidence>
<keyword evidence="8" id="KW-0732">Signal</keyword>